<dbReference type="AlphaFoldDB" id="A0AA36FDK5"/>
<organism evidence="2 3">
    <name type="scientific">Octopus vulgaris</name>
    <name type="common">Common octopus</name>
    <dbReference type="NCBI Taxonomy" id="6645"/>
    <lineage>
        <taxon>Eukaryota</taxon>
        <taxon>Metazoa</taxon>
        <taxon>Spiralia</taxon>
        <taxon>Lophotrochozoa</taxon>
        <taxon>Mollusca</taxon>
        <taxon>Cephalopoda</taxon>
        <taxon>Coleoidea</taxon>
        <taxon>Octopodiformes</taxon>
        <taxon>Octopoda</taxon>
        <taxon>Incirrata</taxon>
        <taxon>Octopodidae</taxon>
        <taxon>Octopus</taxon>
    </lineage>
</organism>
<dbReference type="EMBL" id="OX597829">
    <property type="protein sequence ID" value="CAI9734330.1"/>
    <property type="molecule type" value="Genomic_DNA"/>
</dbReference>
<reference evidence="2" key="1">
    <citation type="submission" date="2023-08" db="EMBL/GenBank/DDBJ databases">
        <authorList>
            <person name="Alioto T."/>
            <person name="Alioto T."/>
            <person name="Gomez Garrido J."/>
        </authorList>
    </citation>
    <scope>NUCLEOTIDE SEQUENCE</scope>
</reference>
<accession>A0AA36FDK5</accession>
<evidence type="ECO:0000256" key="1">
    <source>
        <dbReference type="SAM" id="Phobius"/>
    </source>
</evidence>
<keyword evidence="1" id="KW-1133">Transmembrane helix</keyword>
<keyword evidence="1" id="KW-0472">Membrane</keyword>
<keyword evidence="1" id="KW-0812">Transmembrane</keyword>
<evidence type="ECO:0000313" key="2">
    <source>
        <dbReference type="EMBL" id="CAI9734330.1"/>
    </source>
</evidence>
<sequence length="84" mass="8423">MAFTDFTVHDDAFVAGAGTALGLGGSDISIFVIATLVIKNCILPCAVVVAVFHLVVHVVALIVVCAVCAAAAAAARIFIGLLPS</sequence>
<proteinExistence type="predicted"/>
<evidence type="ECO:0000313" key="3">
    <source>
        <dbReference type="Proteomes" id="UP001162480"/>
    </source>
</evidence>
<gene>
    <name evidence="2" type="ORF">OCTVUL_1B010137</name>
</gene>
<feature type="transmembrane region" description="Helical" evidence="1">
    <location>
        <begin position="45"/>
        <end position="78"/>
    </location>
</feature>
<name>A0AA36FDK5_OCTVU</name>
<protein>
    <submittedName>
        <fullName evidence="2">Uncharacterized protein</fullName>
    </submittedName>
</protein>
<dbReference type="Proteomes" id="UP001162480">
    <property type="component" value="Chromosome 16"/>
</dbReference>
<keyword evidence="3" id="KW-1185">Reference proteome</keyword>